<evidence type="ECO:0000313" key="13">
    <source>
        <dbReference type="Proteomes" id="UP000193061"/>
    </source>
</evidence>
<dbReference type="RefSeq" id="WP_085804356.1">
    <property type="nucleotide sequence ID" value="NZ_FWFX01000002.1"/>
</dbReference>
<dbReference type="Pfam" id="PF01747">
    <property type="entry name" value="ATP-sulfurylase"/>
    <property type="match status" value="1"/>
</dbReference>
<evidence type="ECO:0000256" key="5">
    <source>
        <dbReference type="ARBA" id="ARBA00022741"/>
    </source>
</evidence>
<keyword evidence="6 8" id="KW-0067">ATP-binding</keyword>
<dbReference type="InterPro" id="IPR015947">
    <property type="entry name" value="PUA-like_sf"/>
</dbReference>
<feature type="binding site" evidence="8">
    <location>
        <begin position="522"/>
        <end position="529"/>
    </location>
    <ligand>
        <name>ATP</name>
        <dbReference type="ChEBI" id="CHEBI:30616"/>
    </ligand>
</feature>
<comment type="function">
    <text evidence="8">Catalyzes the synthesis of activated sulfate.</text>
</comment>
<dbReference type="InterPro" id="IPR050512">
    <property type="entry name" value="Sulf_AdTrans/APS_kinase"/>
</dbReference>
<dbReference type="GO" id="GO:0004020">
    <property type="term" value="F:adenylylsulfate kinase activity"/>
    <property type="evidence" value="ECO:0007669"/>
    <property type="project" value="UniProtKB-UniRule"/>
</dbReference>
<dbReference type="InterPro" id="IPR025980">
    <property type="entry name" value="ATP-Sase_PUA-like_dom"/>
</dbReference>
<dbReference type="PANTHER" id="PTHR42700:SF1">
    <property type="entry name" value="SULFATE ADENYLYLTRANSFERASE"/>
    <property type="match status" value="1"/>
</dbReference>
<keyword evidence="13" id="KW-1185">Reference proteome</keyword>
<dbReference type="InterPro" id="IPR027417">
    <property type="entry name" value="P-loop_NTPase"/>
</dbReference>
<keyword evidence="8" id="KW-0597">Phosphoprotein</keyword>
<dbReference type="Pfam" id="PF01583">
    <property type="entry name" value="APS_kinase"/>
    <property type="match status" value="1"/>
</dbReference>
<dbReference type="NCBIfam" id="NF003013">
    <property type="entry name" value="PRK03846.1"/>
    <property type="match status" value="1"/>
</dbReference>
<accession>A0A1X6YI31</accession>
<proteinExistence type="inferred from homology"/>
<evidence type="ECO:0000259" key="11">
    <source>
        <dbReference type="Pfam" id="PF14306"/>
    </source>
</evidence>
<protein>
    <recommendedName>
        <fullName evidence="8">Adenylyl-sulfate kinase</fullName>
        <ecNumber evidence="8">2.7.1.25</ecNumber>
    </recommendedName>
    <alternativeName>
        <fullName evidence="8">APS kinase</fullName>
    </alternativeName>
    <alternativeName>
        <fullName evidence="8">ATP adenosine-5'-phosphosulfate 3'-phosphotransferase</fullName>
    </alternativeName>
    <alternativeName>
        <fullName evidence="8">Adenosine-5'-phosphosulfate kinase</fullName>
    </alternativeName>
</protein>
<dbReference type="FunFam" id="3.40.50.620:FF:000052">
    <property type="entry name" value="Sulfate adenylyltransferase"/>
    <property type="match status" value="1"/>
</dbReference>
<dbReference type="GO" id="GO:0005524">
    <property type="term" value="F:ATP binding"/>
    <property type="evidence" value="ECO:0007669"/>
    <property type="project" value="UniProtKB-UniRule"/>
</dbReference>
<dbReference type="SUPFAM" id="SSF88697">
    <property type="entry name" value="PUA domain-like"/>
    <property type="match status" value="1"/>
</dbReference>
<keyword evidence="8 12" id="KW-0418">Kinase</keyword>
<evidence type="ECO:0000313" key="12">
    <source>
        <dbReference type="EMBL" id="SLN22040.1"/>
    </source>
</evidence>
<evidence type="ECO:0000259" key="9">
    <source>
        <dbReference type="Pfam" id="PF01583"/>
    </source>
</evidence>
<dbReference type="NCBIfam" id="TIGR00339">
    <property type="entry name" value="sopT"/>
    <property type="match status" value="1"/>
</dbReference>
<comment type="similarity">
    <text evidence="8">Belongs to the APS kinase family.</text>
</comment>
<dbReference type="InterPro" id="IPR002650">
    <property type="entry name" value="Sulphate_adenylyltransferase"/>
</dbReference>
<dbReference type="NCBIfam" id="NF004040">
    <property type="entry name" value="PRK05537.1"/>
    <property type="match status" value="1"/>
</dbReference>
<evidence type="ECO:0000259" key="10">
    <source>
        <dbReference type="Pfam" id="PF01747"/>
    </source>
</evidence>
<comment type="pathway">
    <text evidence="2 8">Sulfur metabolism; hydrogen sulfide biosynthesis; sulfite from sulfate: step 2/3.</text>
</comment>
<organism evidence="12 13">
    <name type="scientific">Roseovarius albus</name>
    <dbReference type="NCBI Taxonomy" id="1247867"/>
    <lineage>
        <taxon>Bacteria</taxon>
        <taxon>Pseudomonadati</taxon>
        <taxon>Pseudomonadota</taxon>
        <taxon>Alphaproteobacteria</taxon>
        <taxon>Rhodobacterales</taxon>
        <taxon>Roseobacteraceae</taxon>
        <taxon>Roseovarius</taxon>
    </lineage>
</organism>
<dbReference type="GO" id="GO:0019379">
    <property type="term" value="P:sulfate assimilation, phosphoadenylyl sulfate reduction by phosphoadenylyl-sulfate reductase (thioredoxin)"/>
    <property type="evidence" value="ECO:0007669"/>
    <property type="project" value="TreeGrafter"/>
</dbReference>
<sequence>MVTAPEKSLLQEEDQLFRLLRQLELAPDASQRATASALGISLGRLNALLRAATESKLVSISDRAGTDKRQRYTYTLTSRGAAEKLRLTDQFLTRKFAEYDALHAELTGTTSGLEPFKHRTKLVQNNLAPIPELYVSYDSAQKLKVEAADLTSHDLTPRQICDLELLMNGGFNPLKGFLSEEDYNSVVDNMRLADGALWPMPITLDVSEDFAQGLELGQDIALRDQEGVILATMTVTDRWEPNKAHEAEKVFGADDDAHPAVNYLHNTAGKIYLGGPIVGIQQPVHYDFRARRDTPNELRAYFRKLGWRKVVAFQTRNPLHRAHQELTFRAAKEAQANLLIHPVVGMTKPGDVDHFTRVRCYEAVLDQYPSSTTTMSLLNLAMRMAGPREAVWHGLIRKNHGCTHFIVGRDHAGPGKNSAGEDFYGPYDAQDLFRQYEEEIGIEMLDFKHMVWVQERAQYEPMDEIKDKDDVTILNISGTELRRRLSEGLEIPEWFSFPEVVKELRRTKPARSKQGFTVFFTGFSGSGKSTIANALMVKLMEMGGRPVTLLDGDIVRKNLSSELGFSKEHRDLNIRRIGYVASEITKNGGIAICAPIAPYATTRRAVREDVEEFGAFVEVHVATTIEECERRDRKGLYKLAREGKIKEFTGISDPYDVPENPELSVETENVEVDNCAHQVILKLEQMGLIAG</sequence>
<dbReference type="InterPro" id="IPR002891">
    <property type="entry name" value="APS"/>
</dbReference>
<evidence type="ECO:0000256" key="1">
    <source>
        <dbReference type="ARBA" id="ARBA00001823"/>
    </source>
</evidence>
<dbReference type="NCBIfam" id="TIGR00455">
    <property type="entry name" value="apsK"/>
    <property type="match status" value="1"/>
</dbReference>
<keyword evidence="3 8" id="KW-0808">Transferase</keyword>
<comment type="catalytic activity">
    <reaction evidence="7">
        <text>sulfate + ATP + H(+) = adenosine 5'-phosphosulfate + diphosphate</text>
        <dbReference type="Rhea" id="RHEA:18133"/>
        <dbReference type="ChEBI" id="CHEBI:15378"/>
        <dbReference type="ChEBI" id="CHEBI:16189"/>
        <dbReference type="ChEBI" id="CHEBI:30616"/>
        <dbReference type="ChEBI" id="CHEBI:33019"/>
        <dbReference type="ChEBI" id="CHEBI:58243"/>
        <dbReference type="EC" id="2.7.7.4"/>
    </reaction>
</comment>
<dbReference type="PANTHER" id="PTHR42700">
    <property type="entry name" value="SULFATE ADENYLYLTRANSFERASE"/>
    <property type="match status" value="1"/>
</dbReference>
<dbReference type="AlphaFoldDB" id="A0A1X6YI31"/>
<dbReference type="Proteomes" id="UP000193061">
    <property type="component" value="Unassembled WGS sequence"/>
</dbReference>
<dbReference type="GO" id="GO:0010134">
    <property type="term" value="P:sulfate assimilation via adenylyl sulfate reduction"/>
    <property type="evidence" value="ECO:0007669"/>
    <property type="project" value="TreeGrafter"/>
</dbReference>
<evidence type="ECO:0000256" key="4">
    <source>
        <dbReference type="ARBA" id="ARBA00022695"/>
    </source>
</evidence>
<evidence type="ECO:0000256" key="3">
    <source>
        <dbReference type="ARBA" id="ARBA00022679"/>
    </source>
</evidence>
<dbReference type="InterPro" id="IPR014729">
    <property type="entry name" value="Rossmann-like_a/b/a_fold"/>
</dbReference>
<feature type="domain" description="APS kinase" evidence="9">
    <location>
        <begin position="514"/>
        <end position="665"/>
    </location>
</feature>
<dbReference type="GO" id="GO:0004781">
    <property type="term" value="F:sulfate adenylyltransferase (ATP) activity"/>
    <property type="evidence" value="ECO:0007669"/>
    <property type="project" value="UniProtKB-EC"/>
</dbReference>
<reference evidence="12 13" key="1">
    <citation type="submission" date="2017-03" db="EMBL/GenBank/DDBJ databases">
        <authorList>
            <person name="Afonso C.L."/>
            <person name="Miller P.J."/>
            <person name="Scott M.A."/>
            <person name="Spackman E."/>
            <person name="Goraichik I."/>
            <person name="Dimitrov K.M."/>
            <person name="Suarez D.L."/>
            <person name="Swayne D.E."/>
        </authorList>
    </citation>
    <scope>NUCLEOTIDE SEQUENCE [LARGE SCALE GENOMIC DNA]</scope>
    <source>
        <strain evidence="12 13">CECT 7450</strain>
    </source>
</reference>
<dbReference type="Gene3D" id="3.10.400.10">
    <property type="entry name" value="Sulfate adenylyltransferase"/>
    <property type="match status" value="1"/>
</dbReference>
<feature type="domain" description="Sulphate adenylyltransferase catalytic" evidence="10">
    <location>
        <begin position="292"/>
        <end position="506"/>
    </location>
</feature>
<evidence type="ECO:0000256" key="2">
    <source>
        <dbReference type="ARBA" id="ARBA00004806"/>
    </source>
</evidence>
<comment type="catalytic activity">
    <reaction evidence="1 8">
        <text>adenosine 5'-phosphosulfate + ATP = 3'-phosphoadenylyl sulfate + ADP + H(+)</text>
        <dbReference type="Rhea" id="RHEA:24152"/>
        <dbReference type="ChEBI" id="CHEBI:15378"/>
        <dbReference type="ChEBI" id="CHEBI:30616"/>
        <dbReference type="ChEBI" id="CHEBI:58243"/>
        <dbReference type="ChEBI" id="CHEBI:58339"/>
        <dbReference type="ChEBI" id="CHEBI:456216"/>
        <dbReference type="EC" id="2.7.1.25"/>
    </reaction>
</comment>
<dbReference type="FunFam" id="3.40.50.300:FF:000802">
    <property type="entry name" value="Sulfate adenylyltransferase"/>
    <property type="match status" value="1"/>
</dbReference>
<evidence type="ECO:0000256" key="8">
    <source>
        <dbReference type="HAMAP-Rule" id="MF_00065"/>
    </source>
</evidence>
<dbReference type="HAMAP" id="MF_00065">
    <property type="entry name" value="Adenylyl_sulf_kinase"/>
    <property type="match status" value="1"/>
</dbReference>
<dbReference type="Gene3D" id="3.40.50.620">
    <property type="entry name" value="HUPs"/>
    <property type="match status" value="1"/>
</dbReference>
<dbReference type="Gene3D" id="3.40.50.300">
    <property type="entry name" value="P-loop containing nucleotide triphosphate hydrolases"/>
    <property type="match status" value="1"/>
</dbReference>
<dbReference type="CDD" id="cd02027">
    <property type="entry name" value="APSK"/>
    <property type="match status" value="1"/>
</dbReference>
<keyword evidence="5 8" id="KW-0547">Nucleotide-binding</keyword>
<dbReference type="GO" id="GO:0070814">
    <property type="term" value="P:hydrogen sulfide biosynthetic process"/>
    <property type="evidence" value="ECO:0007669"/>
    <property type="project" value="UniProtKB-UniRule"/>
</dbReference>
<name>A0A1X6YI31_9RHOB</name>
<gene>
    <name evidence="12" type="primary">sat</name>
    <name evidence="8 12" type="synonym">cysC</name>
    <name evidence="12" type="ORF">ROA7450_00806</name>
</gene>
<dbReference type="GO" id="GO:0005737">
    <property type="term" value="C:cytoplasm"/>
    <property type="evidence" value="ECO:0007669"/>
    <property type="project" value="TreeGrafter"/>
</dbReference>
<comment type="caution">
    <text evidence="8">Lacks conserved residue(s) required for the propagation of feature annotation.</text>
</comment>
<dbReference type="UniPathway" id="UPA00140">
    <property type="reaction ID" value="UER00205"/>
</dbReference>
<dbReference type="CDD" id="cd00517">
    <property type="entry name" value="ATPS"/>
    <property type="match status" value="1"/>
</dbReference>
<feature type="domain" description="ATP-sulfurylase PUA-like" evidence="11">
    <location>
        <begin position="131"/>
        <end position="281"/>
    </location>
</feature>
<evidence type="ECO:0000256" key="6">
    <source>
        <dbReference type="ARBA" id="ARBA00022840"/>
    </source>
</evidence>
<dbReference type="SUPFAM" id="SSF52540">
    <property type="entry name" value="P-loop containing nucleoside triphosphate hydrolases"/>
    <property type="match status" value="1"/>
</dbReference>
<dbReference type="OrthoDB" id="9804504at2"/>
<dbReference type="InterPro" id="IPR059117">
    <property type="entry name" value="APS_kinase_dom"/>
</dbReference>
<dbReference type="SUPFAM" id="SSF52374">
    <property type="entry name" value="Nucleotidylyl transferase"/>
    <property type="match status" value="1"/>
</dbReference>
<dbReference type="EMBL" id="FWFX01000002">
    <property type="protein sequence ID" value="SLN22040.1"/>
    <property type="molecule type" value="Genomic_DNA"/>
</dbReference>
<evidence type="ECO:0000256" key="7">
    <source>
        <dbReference type="ARBA" id="ARBA00049370"/>
    </source>
</evidence>
<keyword evidence="4" id="KW-0548">Nucleotidyltransferase</keyword>
<dbReference type="InterPro" id="IPR024951">
    <property type="entry name" value="Sulfurylase_cat_dom"/>
</dbReference>
<dbReference type="Pfam" id="PF14306">
    <property type="entry name" value="PUA_2"/>
    <property type="match status" value="1"/>
</dbReference>
<dbReference type="EC" id="2.7.1.25" evidence="8"/>